<dbReference type="InterPro" id="IPR007387">
    <property type="entry name" value="TRAP_DctQ"/>
</dbReference>
<evidence type="ECO:0000256" key="2">
    <source>
        <dbReference type="ARBA" id="ARBA00022448"/>
    </source>
</evidence>
<evidence type="ECO:0000256" key="5">
    <source>
        <dbReference type="ARBA" id="ARBA00022692"/>
    </source>
</evidence>
<evidence type="ECO:0000256" key="1">
    <source>
        <dbReference type="ARBA" id="ARBA00004429"/>
    </source>
</evidence>
<evidence type="ECO:0000256" key="7">
    <source>
        <dbReference type="ARBA" id="ARBA00023136"/>
    </source>
</evidence>
<dbReference type="AlphaFoldDB" id="A0A1W6ZSF3"/>
<sequence length="161" mass="18181">MQSFERAFRALALASGFILLFVMVYTVADVLMRYAFNRPFSGSVEVTEFAMSLIVFLALPYTGWAGAHISVDLFEKYLDRPALRLLPSVIAFIGAALFALIAWRVMLETAATLHQTSNMLRMPHYPFRLAVAVCSLLFALVLLVQGWQALRRRHEHGTHHP</sequence>
<dbReference type="InterPro" id="IPR055348">
    <property type="entry name" value="DctQ"/>
</dbReference>
<proteinExistence type="inferred from homology"/>
<dbReference type="RefSeq" id="WP_086088429.1">
    <property type="nucleotide sequence ID" value="NZ_CP021112.1"/>
</dbReference>
<evidence type="ECO:0000256" key="3">
    <source>
        <dbReference type="ARBA" id="ARBA00022475"/>
    </source>
</evidence>
<feature type="domain" description="Tripartite ATP-independent periplasmic transporters DctQ component" evidence="10">
    <location>
        <begin position="23"/>
        <end position="152"/>
    </location>
</feature>
<dbReference type="PANTHER" id="PTHR35011">
    <property type="entry name" value="2,3-DIKETO-L-GULONATE TRAP TRANSPORTER SMALL PERMEASE PROTEIN YIAM"/>
    <property type="match status" value="1"/>
</dbReference>
<comment type="subcellular location">
    <subcellularLocation>
        <location evidence="1 9">Cell inner membrane</location>
        <topology evidence="1 9">Multi-pass membrane protein</topology>
    </subcellularLocation>
</comment>
<evidence type="ECO:0000313" key="11">
    <source>
        <dbReference type="EMBL" id="ARQ00031.1"/>
    </source>
</evidence>
<protein>
    <recommendedName>
        <fullName evidence="9">TRAP transporter small permease protein</fullName>
    </recommendedName>
</protein>
<dbReference type="PANTHER" id="PTHR35011:SF10">
    <property type="entry name" value="TRAP TRANSPORTER SMALL PERMEASE PROTEIN"/>
    <property type="match status" value="1"/>
</dbReference>
<comment type="similarity">
    <text evidence="8 9">Belongs to the TRAP transporter small permease family.</text>
</comment>
<dbReference type="Proteomes" id="UP000194137">
    <property type="component" value="Chromosome"/>
</dbReference>
<name>A0A1W6ZSF3_9HYPH</name>
<feature type="transmembrane region" description="Helical" evidence="9">
    <location>
        <begin position="83"/>
        <end position="105"/>
    </location>
</feature>
<dbReference type="GO" id="GO:0022857">
    <property type="term" value="F:transmembrane transporter activity"/>
    <property type="evidence" value="ECO:0007669"/>
    <property type="project" value="UniProtKB-UniRule"/>
</dbReference>
<organism evidence="11 12">
    <name type="scientific">Pseudorhodoplanes sinuspersici</name>
    <dbReference type="NCBI Taxonomy" id="1235591"/>
    <lineage>
        <taxon>Bacteria</taxon>
        <taxon>Pseudomonadati</taxon>
        <taxon>Pseudomonadota</taxon>
        <taxon>Alphaproteobacteria</taxon>
        <taxon>Hyphomicrobiales</taxon>
        <taxon>Pseudorhodoplanes</taxon>
    </lineage>
</organism>
<keyword evidence="6 9" id="KW-1133">Transmembrane helix</keyword>
<dbReference type="OrthoDB" id="4250245at2"/>
<gene>
    <name evidence="11" type="ORF">CAK95_13755</name>
</gene>
<feature type="transmembrane region" description="Helical" evidence="9">
    <location>
        <begin position="50"/>
        <end position="71"/>
    </location>
</feature>
<feature type="transmembrane region" description="Helical" evidence="9">
    <location>
        <begin position="125"/>
        <end position="144"/>
    </location>
</feature>
<dbReference type="EMBL" id="CP021112">
    <property type="protein sequence ID" value="ARQ00031.1"/>
    <property type="molecule type" value="Genomic_DNA"/>
</dbReference>
<dbReference type="GO" id="GO:0005886">
    <property type="term" value="C:plasma membrane"/>
    <property type="evidence" value="ECO:0007669"/>
    <property type="project" value="UniProtKB-SubCell"/>
</dbReference>
<dbReference type="KEGG" id="psin:CAK95_13755"/>
<evidence type="ECO:0000256" key="9">
    <source>
        <dbReference type="RuleBase" id="RU369079"/>
    </source>
</evidence>
<dbReference type="GO" id="GO:0015740">
    <property type="term" value="P:C4-dicarboxylate transport"/>
    <property type="evidence" value="ECO:0007669"/>
    <property type="project" value="TreeGrafter"/>
</dbReference>
<evidence type="ECO:0000313" key="12">
    <source>
        <dbReference type="Proteomes" id="UP000194137"/>
    </source>
</evidence>
<accession>A0A1W6ZSF3</accession>
<evidence type="ECO:0000256" key="8">
    <source>
        <dbReference type="ARBA" id="ARBA00038436"/>
    </source>
</evidence>
<keyword evidence="12" id="KW-1185">Reference proteome</keyword>
<comment type="function">
    <text evidence="9">Part of the tripartite ATP-independent periplasmic (TRAP) transport system.</text>
</comment>
<comment type="caution">
    <text evidence="9">Lacks conserved residue(s) required for the propagation of feature annotation.</text>
</comment>
<keyword evidence="7 9" id="KW-0472">Membrane</keyword>
<keyword evidence="5 9" id="KW-0812">Transmembrane</keyword>
<keyword evidence="3" id="KW-1003">Cell membrane</keyword>
<keyword evidence="2 9" id="KW-0813">Transport</keyword>
<comment type="subunit">
    <text evidence="9">The complex comprises the extracytoplasmic solute receptor protein and the two transmembrane proteins.</text>
</comment>
<dbReference type="Pfam" id="PF04290">
    <property type="entry name" value="DctQ"/>
    <property type="match status" value="1"/>
</dbReference>
<reference evidence="11 12" key="1">
    <citation type="submission" date="2017-05" db="EMBL/GenBank/DDBJ databases">
        <title>Full genome sequence of Pseudorhodoplanes sinuspersici.</title>
        <authorList>
            <person name="Dastgheib S.M.M."/>
            <person name="Shavandi M."/>
            <person name="Tirandaz H."/>
        </authorList>
    </citation>
    <scope>NUCLEOTIDE SEQUENCE [LARGE SCALE GENOMIC DNA]</scope>
    <source>
        <strain evidence="11 12">RIPI110</strain>
    </source>
</reference>
<dbReference type="STRING" id="1235591.CAK95_13755"/>
<keyword evidence="4 9" id="KW-0997">Cell inner membrane</keyword>
<evidence type="ECO:0000256" key="4">
    <source>
        <dbReference type="ARBA" id="ARBA00022519"/>
    </source>
</evidence>
<evidence type="ECO:0000256" key="6">
    <source>
        <dbReference type="ARBA" id="ARBA00022989"/>
    </source>
</evidence>
<evidence type="ECO:0000259" key="10">
    <source>
        <dbReference type="Pfam" id="PF04290"/>
    </source>
</evidence>